<accession>A0A4X1TUZ5</accession>
<dbReference type="InterPro" id="IPR038891">
    <property type="entry name" value="FSIP2"/>
</dbReference>
<dbReference type="InterPro" id="IPR031554">
    <property type="entry name" value="FSIP2_C"/>
</dbReference>
<reference evidence="3" key="2">
    <citation type="submission" date="2025-08" db="UniProtKB">
        <authorList>
            <consortium name="Ensembl"/>
        </authorList>
    </citation>
    <scope>IDENTIFICATION</scope>
</reference>
<dbReference type="AlphaFoldDB" id="A0A4X1TUZ5"/>
<reference evidence="3 4" key="1">
    <citation type="submission" date="2017-08" db="EMBL/GenBank/DDBJ databases">
        <title>USMARCv1.0.</title>
        <authorList>
            <person name="Hannum G.I."/>
            <person name="Koren S."/>
            <person name="Schroeder S.G."/>
            <person name="Chin S.C."/>
            <person name="Nonneman D.J."/>
            <person name="Becker S.A."/>
            <person name="Rosen B.D."/>
            <person name="Bickhart D.M."/>
            <person name="Putnam N.H."/>
            <person name="Green R.E."/>
            <person name="Tuggle C.K."/>
            <person name="Liu H."/>
            <person name="Rohrer G.A."/>
            <person name="Warr A."/>
            <person name="Hall R."/>
            <person name="Kim K."/>
            <person name="Hume D.A."/>
            <person name="Talbot R."/>
            <person name="Chow W."/>
            <person name="Howe K."/>
            <person name="Schwartz A.S."/>
            <person name="Watson M."/>
            <person name="Archibald A.L."/>
            <person name="Phillippy A.M."/>
            <person name="Smith T.P.L."/>
        </authorList>
    </citation>
    <scope>NUCLEOTIDE SEQUENCE [LARGE SCALE GENOMIC DNA]</scope>
</reference>
<protein>
    <recommendedName>
        <fullName evidence="2">Fibrous sheath-interacting protein 2 C-terminal domain-containing protein</fullName>
    </recommendedName>
</protein>
<evidence type="ECO:0000259" key="2">
    <source>
        <dbReference type="Pfam" id="PF15783"/>
    </source>
</evidence>
<feature type="region of interest" description="Disordered" evidence="1">
    <location>
        <begin position="64"/>
        <end position="91"/>
    </location>
</feature>
<sequence>MVNKLIFSSSAEAQTYDRCQNVSDDKNQAELYDTAMKLIDSLLKEFSDAQIKVFRPDEENQFFSPVDKVSSVPKEPPRHKESNRDETLPNKEKVSVANMYKMTEKPSSNKTFSLNKMSSPDKTLVNKVVHASVCNILKEYRSQDSICKNIKSNGGNLARRLTSAVINEIFQHKLNLILCDKVPASSFLPLETKDIVKKVQKLAQTASKESQTSTPYTIMLPHEFLENVISALLSKIFSTVSDTKAETSEGNWLTKLDFLQMKLLCTVTTEISKDEDMIIQYVESLHPNDDEIIQLVVQSLYNNLLSQFGSQEIVQNCVISGCRILSETIVDLILREPQPSHVRTLPYNVIEEIAVKFLSKLLYMFPKVDKERSKSLENEMQKITLKILNSIQEFISKSKIKVISPAKELLTVPLADNETIEKVVNSVYTNILKHSGSHISIFKDLMGNSNVLSDIIGFLMVKEISNSEFQPQVEEALSSSELVLEAVKIMEKVVKMVDEFKSQEKPSSKKGMLDATFLEEALALFLAKIVRLPCASSKHAKNLSKPELNKIASQLTKSVTAEISKSNINLVAADSEEHLLNPESIEMISQVIDSIYSNVLQQSGTHKELYYDIKNTNRVFPKKVASLIISGVSDFPLDTVRLKNSNVGLFRDLDINRIVQKAQEHAIEMIPDLDNVELERDSIVEDSPIKIVPHVGNKPLKIDPNIVSEHLAVISVKTQPLEKLEMECLKKTGHSIEELRRASVSGRSYFSDTSKIGQLKRERRTSLKSTGRLDVKPFEVSTKSHREKKKKNSETWFCDSLFSNRYTGMYFFVVVIAQPNRKIGCTSSSVEYRIYWGLQYQLHGSF</sequence>
<name>A0A4X1TUZ5_PIG</name>
<dbReference type="PANTHER" id="PTHR21856:SF7">
    <property type="entry name" value="FIBROUS SHEATH-INTERACTING PROTEIN 2"/>
    <property type="match status" value="1"/>
</dbReference>
<dbReference type="Proteomes" id="UP000314985">
    <property type="component" value="Chromosome 15"/>
</dbReference>
<feature type="domain" description="Fibrous sheath-interacting protein 2 C-terminal" evidence="2">
    <location>
        <begin position="336"/>
        <end position="783"/>
    </location>
</feature>
<dbReference type="PANTHER" id="PTHR21856">
    <property type="entry name" value="FIBROUS SHEATH-INTERACTING PROTEIN 2"/>
    <property type="match status" value="1"/>
</dbReference>
<dbReference type="Pfam" id="PF15783">
    <property type="entry name" value="FSIP2"/>
    <property type="match status" value="1"/>
</dbReference>
<proteinExistence type="predicted"/>
<feature type="compositionally biased region" description="Basic and acidic residues" evidence="1">
    <location>
        <begin position="75"/>
        <end position="91"/>
    </location>
</feature>
<dbReference type="Ensembl" id="ENSSSCT00070024523.1">
    <property type="protein sequence ID" value="ENSSSCP00070020296.1"/>
    <property type="gene ID" value="ENSSSCG00070012560.1"/>
</dbReference>
<organism evidence="3 4">
    <name type="scientific">Sus scrofa</name>
    <name type="common">Pig</name>
    <dbReference type="NCBI Taxonomy" id="9823"/>
    <lineage>
        <taxon>Eukaryota</taxon>
        <taxon>Metazoa</taxon>
        <taxon>Chordata</taxon>
        <taxon>Craniata</taxon>
        <taxon>Vertebrata</taxon>
        <taxon>Euteleostomi</taxon>
        <taxon>Mammalia</taxon>
        <taxon>Eutheria</taxon>
        <taxon>Laurasiatheria</taxon>
        <taxon>Artiodactyla</taxon>
        <taxon>Suina</taxon>
        <taxon>Suidae</taxon>
        <taxon>Sus</taxon>
    </lineage>
</organism>
<evidence type="ECO:0000313" key="4">
    <source>
        <dbReference type="Proteomes" id="UP000314985"/>
    </source>
</evidence>
<evidence type="ECO:0000313" key="3">
    <source>
        <dbReference type="Ensembl" id="ENSSSCP00070020296.1"/>
    </source>
</evidence>
<evidence type="ECO:0000256" key="1">
    <source>
        <dbReference type="SAM" id="MobiDB-lite"/>
    </source>
</evidence>